<evidence type="ECO:0000256" key="5">
    <source>
        <dbReference type="ARBA" id="ARBA00022741"/>
    </source>
</evidence>
<name>A0AAD5YAT6_9FUNG</name>
<dbReference type="InterPro" id="IPR050117">
    <property type="entry name" value="MAPK"/>
</dbReference>
<feature type="domain" description="Protein kinase" evidence="8">
    <location>
        <begin position="1"/>
        <end position="262"/>
    </location>
</feature>
<dbReference type="PROSITE" id="PS50011">
    <property type="entry name" value="PROTEIN_KINASE_DOM"/>
    <property type="match status" value="1"/>
</dbReference>
<organism evidence="9 10">
    <name type="scientific">Boothiomyces macroporosus</name>
    <dbReference type="NCBI Taxonomy" id="261099"/>
    <lineage>
        <taxon>Eukaryota</taxon>
        <taxon>Fungi</taxon>
        <taxon>Fungi incertae sedis</taxon>
        <taxon>Chytridiomycota</taxon>
        <taxon>Chytridiomycota incertae sedis</taxon>
        <taxon>Chytridiomycetes</taxon>
        <taxon>Rhizophydiales</taxon>
        <taxon>Terramycetaceae</taxon>
        <taxon>Boothiomyces</taxon>
    </lineage>
</organism>
<dbReference type="EMBL" id="JADGKB010000006">
    <property type="protein sequence ID" value="KAJ3261389.1"/>
    <property type="molecule type" value="Genomic_DNA"/>
</dbReference>
<evidence type="ECO:0000313" key="9">
    <source>
        <dbReference type="EMBL" id="KAJ3261389.1"/>
    </source>
</evidence>
<keyword evidence="7" id="KW-0067">ATP-binding</keyword>
<dbReference type="PROSITE" id="PS00108">
    <property type="entry name" value="PROTEIN_KINASE_ST"/>
    <property type="match status" value="1"/>
</dbReference>
<gene>
    <name evidence="9" type="primary">HOG1</name>
    <name evidence="9" type="ORF">HK103_005997</name>
</gene>
<evidence type="ECO:0000313" key="10">
    <source>
        <dbReference type="Proteomes" id="UP001210925"/>
    </source>
</evidence>
<keyword evidence="6" id="KW-0418">Kinase</keyword>
<evidence type="ECO:0000256" key="4">
    <source>
        <dbReference type="ARBA" id="ARBA00022679"/>
    </source>
</evidence>
<keyword evidence="10" id="KW-1185">Reference proteome</keyword>
<evidence type="ECO:0000256" key="7">
    <source>
        <dbReference type="ARBA" id="ARBA00022840"/>
    </source>
</evidence>
<reference evidence="9" key="1">
    <citation type="submission" date="2020-05" db="EMBL/GenBank/DDBJ databases">
        <title>Phylogenomic resolution of chytrid fungi.</title>
        <authorList>
            <person name="Stajich J.E."/>
            <person name="Amses K."/>
            <person name="Simmons R."/>
            <person name="Seto K."/>
            <person name="Myers J."/>
            <person name="Bonds A."/>
            <person name="Quandt C.A."/>
            <person name="Barry K."/>
            <person name="Liu P."/>
            <person name="Grigoriev I."/>
            <person name="Longcore J.E."/>
            <person name="James T.Y."/>
        </authorList>
    </citation>
    <scope>NUCLEOTIDE SEQUENCE</scope>
    <source>
        <strain evidence="9">PLAUS21</strain>
    </source>
</reference>
<keyword evidence="3" id="KW-0723">Serine/threonine-protein kinase</keyword>
<evidence type="ECO:0000259" key="8">
    <source>
        <dbReference type="PROSITE" id="PS50011"/>
    </source>
</evidence>
<evidence type="ECO:0000256" key="1">
    <source>
        <dbReference type="ARBA" id="ARBA00001946"/>
    </source>
</evidence>
<evidence type="ECO:0000256" key="2">
    <source>
        <dbReference type="ARBA" id="ARBA00012411"/>
    </source>
</evidence>
<dbReference type="InterPro" id="IPR011009">
    <property type="entry name" value="Kinase-like_dom_sf"/>
</dbReference>
<dbReference type="AlphaFoldDB" id="A0AAD5YAT6"/>
<dbReference type="SMART" id="SM00220">
    <property type="entry name" value="S_TKc"/>
    <property type="match status" value="1"/>
</dbReference>
<dbReference type="Gene3D" id="1.10.510.10">
    <property type="entry name" value="Transferase(Phosphotransferase) domain 1"/>
    <property type="match status" value="1"/>
</dbReference>
<dbReference type="EC" id="2.7.11.24" evidence="2"/>
<comment type="cofactor">
    <cofactor evidence="1">
        <name>Mg(2+)</name>
        <dbReference type="ChEBI" id="CHEBI:18420"/>
    </cofactor>
</comment>
<dbReference type="InterPro" id="IPR008271">
    <property type="entry name" value="Ser/Thr_kinase_AS"/>
</dbReference>
<protein>
    <recommendedName>
        <fullName evidence="2">mitogen-activated protein kinase</fullName>
        <ecNumber evidence="2">2.7.11.24</ecNumber>
    </recommendedName>
</protein>
<keyword evidence="4" id="KW-0808">Transferase</keyword>
<evidence type="ECO:0000256" key="3">
    <source>
        <dbReference type="ARBA" id="ARBA00022527"/>
    </source>
</evidence>
<dbReference type="GO" id="GO:0005524">
    <property type="term" value="F:ATP binding"/>
    <property type="evidence" value="ECO:0007669"/>
    <property type="project" value="UniProtKB-KW"/>
</dbReference>
<dbReference type="PANTHER" id="PTHR24055">
    <property type="entry name" value="MITOGEN-ACTIVATED PROTEIN KINASE"/>
    <property type="match status" value="1"/>
</dbReference>
<keyword evidence="5" id="KW-0547">Nucleotide-binding</keyword>
<evidence type="ECO:0000256" key="6">
    <source>
        <dbReference type="ARBA" id="ARBA00022777"/>
    </source>
</evidence>
<sequence length="304" mass="35203">MDVEIMGTTFHCPTSSATDSKTNQQRAIKKIAQPFTNPTLSKRAFRELMLLAHLQHENIICLKDAFLQNDDLYFVTELLGADLHRLLSVKPLEPQYIKFFCFQMLHGLRYVHQAGVIHRDLKPANILVNENCDLKICDFGLARVSEQVMTGYVSTRYYRAPEIMLTWQHYDKAVDLWSLGCIFGEMLEGKQKPLFPGKDHVDQFTFIAELLGSPPIDVVQSIASENMKVHIANVDRDLLSKMLQWDPKKRITAKEALEHPYFDEYKDGEEEELNVAPFDWSFMEQNISTDEWKQRVIHVINNLQ</sequence>
<dbReference type="Gene3D" id="3.30.200.20">
    <property type="entry name" value="Phosphorylase Kinase, domain 1"/>
    <property type="match status" value="1"/>
</dbReference>
<dbReference type="Proteomes" id="UP001210925">
    <property type="component" value="Unassembled WGS sequence"/>
</dbReference>
<dbReference type="InterPro" id="IPR000719">
    <property type="entry name" value="Prot_kinase_dom"/>
</dbReference>
<dbReference type="SUPFAM" id="SSF56112">
    <property type="entry name" value="Protein kinase-like (PK-like)"/>
    <property type="match status" value="1"/>
</dbReference>
<dbReference type="GO" id="GO:0004707">
    <property type="term" value="F:MAP kinase activity"/>
    <property type="evidence" value="ECO:0007669"/>
    <property type="project" value="UniProtKB-EC"/>
</dbReference>
<accession>A0AAD5YAT6</accession>
<dbReference type="Pfam" id="PF00069">
    <property type="entry name" value="Pkinase"/>
    <property type="match status" value="1"/>
</dbReference>
<dbReference type="FunFam" id="1.10.510.10:FF:000049">
    <property type="entry name" value="Mitogen-activated protein kinase"/>
    <property type="match status" value="1"/>
</dbReference>
<comment type="caution">
    <text evidence="9">The sequence shown here is derived from an EMBL/GenBank/DDBJ whole genome shotgun (WGS) entry which is preliminary data.</text>
</comment>
<proteinExistence type="predicted"/>